<dbReference type="EMBL" id="OUUY01000126">
    <property type="protein sequence ID" value="SPQ01858.1"/>
    <property type="molecule type" value="Genomic_DNA"/>
</dbReference>
<feature type="domain" description="TniQ" evidence="1">
    <location>
        <begin position="35"/>
        <end position="176"/>
    </location>
</feature>
<dbReference type="Proteomes" id="UP000245125">
    <property type="component" value="Unassembled WGS sequence"/>
</dbReference>
<organism evidence="2 3">
    <name type="scientific">Candidatus Sulfobium mesophilum</name>
    <dbReference type="NCBI Taxonomy" id="2016548"/>
    <lineage>
        <taxon>Bacteria</taxon>
        <taxon>Pseudomonadati</taxon>
        <taxon>Nitrospirota</taxon>
        <taxon>Nitrospiria</taxon>
        <taxon>Nitrospirales</taxon>
        <taxon>Nitrospiraceae</taxon>
        <taxon>Candidatus Sulfobium</taxon>
    </lineage>
</organism>
<sequence length="224" mass="24780">MFEIPDILDVPEIYFESPELPSFPELTLLYGLIPRGLGTGACESLKSHVGRLADAHRVSPTTLLEEVLSKKLVAHNISWKHENTWDWNGNSHVYSSMGDMTRGLTIVLTEVTGVEGLFHCTMLSMRDILDARGLVASESRHCPLCLQETRDTVNIYGQLIWELECVTACPVHRIQLVPSKCGVSQGRPLILSRRKLLSGVCSTCGSIGYLCRGRTLTIASDVEI</sequence>
<protein>
    <recommendedName>
        <fullName evidence="1">TniQ domain-containing protein</fullName>
    </recommendedName>
</protein>
<name>A0A2U3QKE0_9BACT</name>
<evidence type="ECO:0000313" key="3">
    <source>
        <dbReference type="Proteomes" id="UP000245125"/>
    </source>
</evidence>
<reference evidence="3" key="1">
    <citation type="submission" date="2018-03" db="EMBL/GenBank/DDBJ databases">
        <authorList>
            <person name="Zecchin S."/>
        </authorList>
    </citation>
    <scope>NUCLEOTIDE SEQUENCE [LARGE SCALE GENOMIC DNA]</scope>
</reference>
<accession>A0A2U3QKE0</accession>
<gene>
    <name evidence="2" type="ORF">NBG4_760005</name>
</gene>
<dbReference type="OrthoDB" id="9056773at2"/>
<evidence type="ECO:0000259" key="1">
    <source>
        <dbReference type="Pfam" id="PF06527"/>
    </source>
</evidence>
<proteinExistence type="predicted"/>
<dbReference type="InterPro" id="IPR009492">
    <property type="entry name" value="TniQ"/>
</dbReference>
<dbReference type="Pfam" id="PF06527">
    <property type="entry name" value="TniQ"/>
    <property type="match status" value="1"/>
</dbReference>
<evidence type="ECO:0000313" key="2">
    <source>
        <dbReference type="EMBL" id="SPQ01858.1"/>
    </source>
</evidence>
<keyword evidence="3" id="KW-1185">Reference proteome</keyword>
<dbReference type="AlphaFoldDB" id="A0A2U3QKE0"/>